<dbReference type="Proteomes" id="UP000549250">
    <property type="component" value="Unassembled WGS sequence"/>
</dbReference>
<evidence type="ECO:0000313" key="1">
    <source>
        <dbReference type="EMBL" id="MBB3102164.1"/>
    </source>
</evidence>
<dbReference type="EMBL" id="JACHXI010000002">
    <property type="protein sequence ID" value="MBB3102164.1"/>
    <property type="molecule type" value="Genomic_DNA"/>
</dbReference>
<organism evidence="1 2">
    <name type="scientific">Azomonas macrocytogenes</name>
    <name type="common">Azotobacter macrocytogenes</name>
    <dbReference type="NCBI Taxonomy" id="69962"/>
    <lineage>
        <taxon>Bacteria</taxon>
        <taxon>Pseudomonadati</taxon>
        <taxon>Pseudomonadota</taxon>
        <taxon>Gammaproteobacteria</taxon>
        <taxon>Pseudomonadales</taxon>
        <taxon>Pseudomonadaceae</taxon>
        <taxon>Azomonas</taxon>
    </lineage>
</organism>
<proteinExistence type="predicted"/>
<dbReference type="AlphaFoldDB" id="A0A839T188"/>
<protein>
    <submittedName>
        <fullName evidence="1">Uncharacterized protein</fullName>
    </submittedName>
</protein>
<gene>
    <name evidence="1" type="ORF">FHR87_000537</name>
</gene>
<dbReference type="RefSeq" id="WP_183165169.1">
    <property type="nucleotide sequence ID" value="NZ_JACHXI010000002.1"/>
</dbReference>
<accession>A0A839T188</accession>
<keyword evidence="2" id="KW-1185">Reference proteome</keyword>
<sequence>MRISILGTNYKNSIFAGCLSFRGHTVIDVSAPGKNRDPLDHDYLTLEPGLRFLLDQGRKAGLLSSTSDLLSAVRETDLTFIDEVDSEKPGCMERLWCQLGEALRCKSAPHRLVIRTNRSPEVALADILPLLESSSGKRHGDGFDVEVRLDFPGQSIAALA</sequence>
<dbReference type="Gene3D" id="3.40.50.720">
    <property type="entry name" value="NAD(P)-binding Rossmann-like Domain"/>
    <property type="match status" value="1"/>
</dbReference>
<reference evidence="1 2" key="1">
    <citation type="submission" date="2020-08" db="EMBL/GenBank/DDBJ databases">
        <title>Genomic Encyclopedia of Type Strains, Phase III (KMG-III): the genomes of soil and plant-associated and newly described type strains.</title>
        <authorList>
            <person name="Whitman W."/>
        </authorList>
    </citation>
    <scope>NUCLEOTIDE SEQUENCE [LARGE SCALE GENOMIC DNA]</scope>
    <source>
        <strain evidence="1 2">CECT 4462</strain>
    </source>
</reference>
<evidence type="ECO:0000313" key="2">
    <source>
        <dbReference type="Proteomes" id="UP000549250"/>
    </source>
</evidence>
<comment type="caution">
    <text evidence="1">The sequence shown here is derived from an EMBL/GenBank/DDBJ whole genome shotgun (WGS) entry which is preliminary data.</text>
</comment>
<name>A0A839T188_AZOMA</name>